<dbReference type="AlphaFoldDB" id="A0A5C5BRH7"/>
<dbReference type="EMBL" id="VEVP01000036">
    <property type="protein sequence ID" value="TNU89028.1"/>
    <property type="molecule type" value="Genomic_DNA"/>
</dbReference>
<gene>
    <name evidence="1" type="ORF">FIC87_12575</name>
</gene>
<organism evidence="1 2">
    <name type="scientific">Eggerthella lenta</name>
    <name type="common">Eubacterium lentum</name>
    <dbReference type="NCBI Taxonomy" id="84112"/>
    <lineage>
        <taxon>Bacteria</taxon>
        <taxon>Bacillati</taxon>
        <taxon>Actinomycetota</taxon>
        <taxon>Coriobacteriia</taxon>
        <taxon>Eggerthellales</taxon>
        <taxon>Eggerthellaceae</taxon>
        <taxon>Eggerthella</taxon>
    </lineage>
</organism>
<dbReference type="RefSeq" id="WP_139912969.1">
    <property type="nucleotide sequence ID" value="NZ_VEVP01000036.1"/>
</dbReference>
<proteinExistence type="predicted"/>
<comment type="caution">
    <text evidence="1">The sequence shown here is derived from an EMBL/GenBank/DDBJ whole genome shotgun (WGS) entry which is preliminary data.</text>
</comment>
<evidence type="ECO:0000313" key="2">
    <source>
        <dbReference type="Proteomes" id="UP000312594"/>
    </source>
</evidence>
<dbReference type="Proteomes" id="UP000312594">
    <property type="component" value="Unassembled WGS sequence"/>
</dbReference>
<accession>A0A5C5BRH7</accession>
<sequence>MPIASVCPGCAHEQACGHADVTHCADRVPAAWCSCDMLRRAEAERDEAVFLRYCYEEAKASERRALSELDRYRDKALSAECRYRIACGICGSRCDDDDYCADVIDEVDGHDELL</sequence>
<protein>
    <submittedName>
        <fullName evidence="1">Uncharacterized protein</fullName>
    </submittedName>
</protein>
<reference evidence="1 2" key="1">
    <citation type="journal article" date="2005" name="Appl. Environ. Microbiol.">
        <title>Intestinal bacterial communities that produce active estrogen-like compounds enterodiol and enterolactone in humans.</title>
        <authorList>
            <person name="Clavel T."/>
            <person name="Henderson G."/>
            <person name="Alpert C.A."/>
            <person name="Philippe C."/>
            <person name="Rigottier-Gois L."/>
            <person name="Dore J."/>
            <person name="Blaut M."/>
        </authorList>
    </citation>
    <scope>NUCLEOTIDE SEQUENCE [LARGE SCALE GENOMIC DNA]</scope>
    <source>
        <strain evidence="1 2">SECO-MT75m2</strain>
    </source>
</reference>
<evidence type="ECO:0000313" key="1">
    <source>
        <dbReference type="EMBL" id="TNU89028.1"/>
    </source>
</evidence>
<name>A0A5C5BRH7_EGGLN</name>